<proteinExistence type="predicted"/>
<accession>A0ABU6VF51</accession>
<dbReference type="EMBL" id="JASCZI010151339">
    <property type="protein sequence ID" value="MED6172159.1"/>
    <property type="molecule type" value="Genomic_DNA"/>
</dbReference>
<comment type="caution">
    <text evidence="1">The sequence shown here is derived from an EMBL/GenBank/DDBJ whole genome shotgun (WGS) entry which is preliminary data.</text>
</comment>
<evidence type="ECO:0000313" key="1">
    <source>
        <dbReference type="EMBL" id="MED6172159.1"/>
    </source>
</evidence>
<name>A0ABU6VF51_9FABA</name>
<evidence type="ECO:0000313" key="2">
    <source>
        <dbReference type="Proteomes" id="UP001341840"/>
    </source>
</evidence>
<protein>
    <submittedName>
        <fullName evidence="1">Uncharacterized protein</fullName>
    </submittedName>
</protein>
<organism evidence="1 2">
    <name type="scientific">Stylosanthes scabra</name>
    <dbReference type="NCBI Taxonomy" id="79078"/>
    <lineage>
        <taxon>Eukaryota</taxon>
        <taxon>Viridiplantae</taxon>
        <taxon>Streptophyta</taxon>
        <taxon>Embryophyta</taxon>
        <taxon>Tracheophyta</taxon>
        <taxon>Spermatophyta</taxon>
        <taxon>Magnoliopsida</taxon>
        <taxon>eudicotyledons</taxon>
        <taxon>Gunneridae</taxon>
        <taxon>Pentapetalae</taxon>
        <taxon>rosids</taxon>
        <taxon>fabids</taxon>
        <taxon>Fabales</taxon>
        <taxon>Fabaceae</taxon>
        <taxon>Papilionoideae</taxon>
        <taxon>50 kb inversion clade</taxon>
        <taxon>dalbergioids sensu lato</taxon>
        <taxon>Dalbergieae</taxon>
        <taxon>Pterocarpus clade</taxon>
        <taxon>Stylosanthes</taxon>
    </lineage>
</organism>
<gene>
    <name evidence="1" type="ORF">PIB30_047505</name>
</gene>
<sequence length="122" mass="13542">MNPTPAKGIEYDLVKEILKDAKASRPFLLGLMKTSSFQRSSVQLSTPNVSCSTSQDSKQRLGVWHQHPSVAVTGASSSQQKPMLRRQHTRLGTCIKALTKQIATPSARYKRSAWELFHNSTS</sequence>
<keyword evidence="2" id="KW-1185">Reference proteome</keyword>
<reference evidence="1 2" key="1">
    <citation type="journal article" date="2023" name="Plants (Basel)">
        <title>Bridging the Gap: Combining Genomics and Transcriptomics Approaches to Understand Stylosanthes scabra, an Orphan Legume from the Brazilian Caatinga.</title>
        <authorList>
            <person name="Ferreira-Neto J.R.C."/>
            <person name="da Silva M.D."/>
            <person name="Binneck E."/>
            <person name="de Melo N.F."/>
            <person name="da Silva R.H."/>
            <person name="de Melo A.L.T.M."/>
            <person name="Pandolfi V."/>
            <person name="Bustamante F.O."/>
            <person name="Brasileiro-Vidal A.C."/>
            <person name="Benko-Iseppon A.M."/>
        </authorList>
    </citation>
    <scope>NUCLEOTIDE SEQUENCE [LARGE SCALE GENOMIC DNA]</scope>
    <source>
        <tissue evidence="1">Leaves</tissue>
    </source>
</reference>
<dbReference type="Proteomes" id="UP001341840">
    <property type="component" value="Unassembled WGS sequence"/>
</dbReference>